<evidence type="ECO:0000313" key="1">
    <source>
        <dbReference type="EMBL" id="MPM68848.1"/>
    </source>
</evidence>
<gene>
    <name evidence="1" type="ORF">SDC9_115783</name>
</gene>
<reference evidence="1" key="1">
    <citation type="submission" date="2019-08" db="EMBL/GenBank/DDBJ databases">
        <authorList>
            <person name="Kucharzyk K."/>
            <person name="Murdoch R.W."/>
            <person name="Higgins S."/>
            <person name="Loffler F."/>
        </authorList>
    </citation>
    <scope>NUCLEOTIDE SEQUENCE</scope>
</reference>
<protein>
    <submittedName>
        <fullName evidence="1">Uncharacterized protein</fullName>
    </submittedName>
</protein>
<name>A0A645BUU4_9ZZZZ</name>
<accession>A0A645BUU4</accession>
<proteinExistence type="predicted"/>
<dbReference type="EMBL" id="VSSQ01022498">
    <property type="protein sequence ID" value="MPM68848.1"/>
    <property type="molecule type" value="Genomic_DNA"/>
</dbReference>
<dbReference type="AlphaFoldDB" id="A0A645BUU4"/>
<comment type="caution">
    <text evidence="1">The sequence shown here is derived from an EMBL/GenBank/DDBJ whole genome shotgun (WGS) entry which is preliminary data.</text>
</comment>
<organism evidence="1">
    <name type="scientific">bioreactor metagenome</name>
    <dbReference type="NCBI Taxonomy" id="1076179"/>
    <lineage>
        <taxon>unclassified sequences</taxon>
        <taxon>metagenomes</taxon>
        <taxon>ecological metagenomes</taxon>
    </lineage>
</organism>
<sequence length="96" mass="11257">MLWPDHEQPTCQADPFIHMLLRPAKKAFPVSDLVIPIKSRKRKTPDAFISCPAQCLKFLKAKPFEQDRLIGRRGYRQAENQAYHDDYFHVDAPFCR</sequence>